<accession>A0ABR0TAW7</accession>
<proteinExistence type="predicted"/>
<evidence type="ECO:0000256" key="1">
    <source>
        <dbReference type="SAM" id="MobiDB-lite"/>
    </source>
</evidence>
<gene>
    <name evidence="2" type="ORF">QM012_002583</name>
</gene>
<dbReference type="InterPro" id="IPR030547">
    <property type="entry name" value="XRCC2"/>
</dbReference>
<evidence type="ECO:0000313" key="3">
    <source>
        <dbReference type="Proteomes" id="UP001341245"/>
    </source>
</evidence>
<dbReference type="PANTHER" id="PTHR46644:SF2">
    <property type="entry name" value="DNA REPAIR PROTEIN XRCC2"/>
    <property type="match status" value="1"/>
</dbReference>
<reference evidence="2 3" key="1">
    <citation type="submission" date="2023-11" db="EMBL/GenBank/DDBJ databases">
        <title>Draft genome sequence and annotation of the polyextremotolerant black yeast-like fungus Aureobasidium pullulans NRRL 62042.</title>
        <authorList>
            <person name="Dielentheis-Frenken M.R.E."/>
            <person name="Wibberg D."/>
            <person name="Blank L.M."/>
            <person name="Tiso T."/>
        </authorList>
    </citation>
    <scope>NUCLEOTIDE SEQUENCE [LARGE SCALE GENOMIC DNA]</scope>
    <source>
        <strain evidence="2 3">NRRL 62042</strain>
    </source>
</reference>
<name>A0ABR0TAW7_AURPU</name>
<sequence>MSAEDLGTRELGQVRSQRLDELLTTLRLLQDPSSNSRIGIPALDKLLASHTTRFDPINLSSVPAPPIIEVTSPVPKSGKTELLYWVIAKLVFGSDDLDTPQQAEVNHDMKDGTRTSDHAEDDVKQHTEDGSTLDAHTDDTAHEATEQSHNHKVQGTNLREESNRVTPKAVALLSTTPVNISRLSQVLLQHLLGTKPNLPLAEAQLTIHTALSHIHIYQPTSLTSLIATLSSLPSYFLSPTNNSKDKMLGAILLNTPSTYFWEDKFSFSTSPQSTTKFPALATTLRRVSSHLQTPIIYTTSSLSSASTSSNPLSLQPALPSPFGALPSLRLIIARDRVQGFSQETDAETAVKQRKARDLAVKKKKFRVSVNQWGNEDRSGSDREREQRGFEVQIDDRGVMVI</sequence>
<organism evidence="2 3">
    <name type="scientific">Aureobasidium pullulans</name>
    <name type="common">Black yeast</name>
    <name type="synonym">Pullularia pullulans</name>
    <dbReference type="NCBI Taxonomy" id="5580"/>
    <lineage>
        <taxon>Eukaryota</taxon>
        <taxon>Fungi</taxon>
        <taxon>Dikarya</taxon>
        <taxon>Ascomycota</taxon>
        <taxon>Pezizomycotina</taxon>
        <taxon>Dothideomycetes</taxon>
        <taxon>Dothideomycetidae</taxon>
        <taxon>Dothideales</taxon>
        <taxon>Saccotheciaceae</taxon>
        <taxon>Aureobasidium</taxon>
    </lineage>
</organism>
<dbReference type="EMBL" id="JASGXD010000014">
    <property type="protein sequence ID" value="KAK6001252.1"/>
    <property type="molecule type" value="Genomic_DNA"/>
</dbReference>
<evidence type="ECO:0000313" key="2">
    <source>
        <dbReference type="EMBL" id="KAK6001252.1"/>
    </source>
</evidence>
<feature type="compositionally biased region" description="Basic and acidic residues" evidence="1">
    <location>
        <begin position="106"/>
        <end position="149"/>
    </location>
</feature>
<protein>
    <submittedName>
        <fullName evidence="2">Uncharacterized protein</fullName>
    </submittedName>
</protein>
<feature type="region of interest" description="Disordered" evidence="1">
    <location>
        <begin position="106"/>
        <end position="164"/>
    </location>
</feature>
<dbReference type="PANTHER" id="PTHR46644">
    <property type="entry name" value="DNA REPAIR PROTEIN XRCC2"/>
    <property type="match status" value="1"/>
</dbReference>
<dbReference type="Gene3D" id="3.40.50.300">
    <property type="entry name" value="P-loop containing nucleotide triphosphate hydrolases"/>
    <property type="match status" value="1"/>
</dbReference>
<comment type="caution">
    <text evidence="2">The sequence shown here is derived from an EMBL/GenBank/DDBJ whole genome shotgun (WGS) entry which is preliminary data.</text>
</comment>
<dbReference type="Proteomes" id="UP001341245">
    <property type="component" value="Unassembled WGS sequence"/>
</dbReference>
<dbReference type="InterPro" id="IPR027417">
    <property type="entry name" value="P-loop_NTPase"/>
</dbReference>
<keyword evidence="3" id="KW-1185">Reference proteome</keyword>